<comment type="similarity">
    <text evidence="3">Belongs to the methyl-coenzyme M reductase gamma subunit family.</text>
</comment>
<keyword evidence="11" id="KW-1185">Reference proteome</keyword>
<dbReference type="EMBL" id="MRZU01000004">
    <property type="protein sequence ID" value="OUJ18542.1"/>
    <property type="molecule type" value="Genomic_DNA"/>
</dbReference>
<evidence type="ECO:0000256" key="8">
    <source>
        <dbReference type="PIRNR" id="PIRNR000264"/>
    </source>
</evidence>
<dbReference type="AlphaFoldDB" id="A0A1Y3GAS1"/>
<dbReference type="OrthoDB" id="52520at2157"/>
<dbReference type="SUPFAM" id="SSF55088">
    <property type="entry name" value="Methyl-coenzyme M reductase subunits"/>
    <property type="match status" value="1"/>
</dbReference>
<evidence type="ECO:0000313" key="11">
    <source>
        <dbReference type="Proteomes" id="UP000195137"/>
    </source>
</evidence>
<dbReference type="UniPathway" id="UPA00646">
    <property type="reaction ID" value="UER00699"/>
</dbReference>
<proteinExistence type="inferred from homology"/>
<evidence type="ECO:0000313" key="10">
    <source>
        <dbReference type="EMBL" id="OUJ18542.1"/>
    </source>
</evidence>
<dbReference type="Gene3D" id="3.90.320.20">
    <property type="entry name" value="Methyl-coenzyme M reductase, gamma subunit"/>
    <property type="match status" value="1"/>
</dbReference>
<organism evidence="10 11">
    <name type="scientific">Methanonatronarchaeum thermophilum</name>
    <dbReference type="NCBI Taxonomy" id="1927129"/>
    <lineage>
        <taxon>Archaea</taxon>
        <taxon>Methanobacteriati</taxon>
        <taxon>Methanobacteriota</taxon>
        <taxon>Methanonatronarchaeia</taxon>
        <taxon>Methanonatronarchaeales</taxon>
        <taxon>Methanonatronarchaeaceae</taxon>
        <taxon>Methanonatronarchaeum</taxon>
    </lineage>
</organism>
<name>A0A1Y3GAS1_9EURY</name>
<accession>A0A1Y3GAS1</accession>
<dbReference type="PIRSF" id="PIRSF000264">
    <property type="entry name" value="Meth_CoM_rd_gama"/>
    <property type="match status" value="1"/>
</dbReference>
<evidence type="ECO:0000256" key="7">
    <source>
        <dbReference type="ARBA" id="ARBA00047772"/>
    </source>
</evidence>
<comment type="subunit">
    <text evidence="4">MCR is a hexamer of two alpha, two beta, and two gamma chains, forming a dimer of heterotrimers.</text>
</comment>
<dbReference type="NCBIfam" id="TIGR03259">
    <property type="entry name" value="met_CoM_red_gam"/>
    <property type="match status" value="1"/>
</dbReference>
<evidence type="ECO:0000256" key="3">
    <source>
        <dbReference type="ARBA" id="ARBA00008740"/>
    </source>
</evidence>
<comment type="subunit">
    <text evidence="8">Hexamer of two alpha, two beta, and two gamma chains.</text>
</comment>
<comment type="catalytic activity">
    <reaction evidence="7">
        <text>coenzyme B + methyl-coenzyme M = methane + coenzyme M-coenzyme B heterodisulfide</text>
        <dbReference type="Rhea" id="RHEA:12532"/>
        <dbReference type="ChEBI" id="CHEBI:16183"/>
        <dbReference type="ChEBI" id="CHEBI:58286"/>
        <dbReference type="ChEBI" id="CHEBI:58411"/>
        <dbReference type="ChEBI" id="CHEBI:58596"/>
        <dbReference type="EC" id="2.8.4.1"/>
    </reaction>
    <physiologicalReaction direction="left-to-right" evidence="7">
        <dbReference type="Rhea" id="RHEA:12533"/>
    </physiologicalReaction>
</comment>
<evidence type="ECO:0000256" key="9">
    <source>
        <dbReference type="SAM" id="MobiDB-lite"/>
    </source>
</evidence>
<dbReference type="EC" id="2.8.4.1" evidence="8"/>
<evidence type="ECO:0000256" key="5">
    <source>
        <dbReference type="ARBA" id="ARBA00022679"/>
    </source>
</evidence>
<evidence type="ECO:0000256" key="4">
    <source>
        <dbReference type="ARBA" id="ARBA00011155"/>
    </source>
</evidence>
<evidence type="ECO:0000256" key="2">
    <source>
        <dbReference type="ARBA" id="ARBA00005149"/>
    </source>
</evidence>
<dbReference type="InterPro" id="IPR036994">
    <property type="entry name" value="Me_CoM_Rdtase_gsu_sf"/>
</dbReference>
<comment type="pathway">
    <text evidence="2 8">One-carbon metabolism; methyl-coenzyme M reduction; methane from methyl-coenzyme M: step 1/1.</text>
</comment>
<dbReference type="GO" id="GO:0015948">
    <property type="term" value="P:methanogenesis"/>
    <property type="evidence" value="ECO:0007669"/>
    <property type="project" value="UniProtKB-UniRule"/>
</dbReference>
<dbReference type="Proteomes" id="UP000195137">
    <property type="component" value="Unassembled WGS sequence"/>
</dbReference>
<reference evidence="10 11" key="1">
    <citation type="submission" date="2016-12" db="EMBL/GenBank/DDBJ databases">
        <title>Discovery of methanogenic haloarchaea.</title>
        <authorList>
            <person name="Sorokin D.Y."/>
            <person name="Makarova K.S."/>
            <person name="Abbas B."/>
            <person name="Ferrer M."/>
            <person name="Golyshin P.N."/>
        </authorList>
    </citation>
    <scope>NUCLEOTIDE SEQUENCE [LARGE SCALE GENOMIC DNA]</scope>
    <source>
        <strain evidence="10">AMET1</strain>
    </source>
</reference>
<dbReference type="InterPro" id="IPR003178">
    <property type="entry name" value="Me_CoM_Rdtase_gsu"/>
</dbReference>
<comment type="cofactor">
    <cofactor evidence="1">
        <name>coenzyme F430</name>
        <dbReference type="ChEBI" id="CHEBI:60540"/>
    </cofactor>
</comment>
<protein>
    <recommendedName>
        <fullName evidence="8">Methyl-coenzyme M reductase subunit gamma</fullName>
        <ecNumber evidence="8">2.8.4.1</ecNumber>
    </recommendedName>
</protein>
<feature type="region of interest" description="Disordered" evidence="9">
    <location>
        <begin position="1"/>
        <end position="22"/>
    </location>
</feature>
<sequence>MSYEAQRYPGSTTPAENRRKYMDPDYELEKLREISDDDVTILLSHREPGEAFKSVHPPLDELDEPDCPIREMVEPTEGAKAGDRIRYVQFTDSVYNAPLPPFMRAYMYMTRYRGIDTGTLSGRQVIEARERDVEKISKELLTTEVFDPAKTGLRGATVHGHAVRLDENGLMFDALQRYQFNEDTGEVEYVKDQIGVPLDQPISFGKPMSEEDLLERTCIFREDGKPFSEDEEVVEFTQRVHKLRTLAGYNPSSMEGE</sequence>
<dbReference type="InterPro" id="IPR009024">
    <property type="entry name" value="Me_CoM_Rdtase_Fd-like_fold"/>
</dbReference>
<evidence type="ECO:0000256" key="1">
    <source>
        <dbReference type="ARBA" id="ARBA00001952"/>
    </source>
</evidence>
<keyword evidence="5 8" id="KW-0808">Transferase</keyword>
<evidence type="ECO:0000256" key="6">
    <source>
        <dbReference type="ARBA" id="ARBA00022994"/>
    </source>
</evidence>
<dbReference type="Pfam" id="PF02240">
    <property type="entry name" value="MCR_gamma"/>
    <property type="match status" value="1"/>
</dbReference>
<comment type="caution">
    <text evidence="10">The sequence shown here is derived from an EMBL/GenBank/DDBJ whole genome shotgun (WGS) entry which is preliminary data.</text>
</comment>
<dbReference type="GO" id="GO:0050524">
    <property type="term" value="F:coenzyme-B sulfoethylthiotransferase activity"/>
    <property type="evidence" value="ECO:0007669"/>
    <property type="project" value="UniProtKB-UniRule"/>
</dbReference>
<dbReference type="RefSeq" id="WP_086637807.1">
    <property type="nucleotide sequence ID" value="NZ_MRZU01000004.1"/>
</dbReference>
<keyword evidence="6 8" id="KW-0484">Methanogenesis</keyword>
<gene>
    <name evidence="10" type="ORF">AMET1_1461</name>
</gene>